<dbReference type="InterPro" id="IPR050471">
    <property type="entry name" value="AB_hydrolase"/>
</dbReference>
<comment type="caution">
    <text evidence="3">The sequence shown here is derived from an EMBL/GenBank/DDBJ whole genome shotgun (WGS) entry which is preliminary data.</text>
</comment>
<proteinExistence type="predicted"/>
<dbReference type="EMBL" id="JASGBP010000009">
    <property type="protein sequence ID" value="MDI9258161.1"/>
    <property type="molecule type" value="Genomic_DNA"/>
</dbReference>
<dbReference type="PROSITE" id="PS51257">
    <property type="entry name" value="PROKAR_LIPOPROTEIN"/>
    <property type="match status" value="1"/>
</dbReference>
<dbReference type="RefSeq" id="WP_283239827.1">
    <property type="nucleotide sequence ID" value="NZ_JASGBP010000009.1"/>
</dbReference>
<dbReference type="InterPro" id="IPR029058">
    <property type="entry name" value="AB_hydrolase_fold"/>
</dbReference>
<dbReference type="PANTHER" id="PTHR43433">
    <property type="entry name" value="HYDROLASE, ALPHA/BETA FOLD FAMILY PROTEIN"/>
    <property type="match status" value="1"/>
</dbReference>
<protein>
    <submittedName>
        <fullName evidence="3">Alpha/beta hydrolase</fullName>
    </submittedName>
</protein>
<dbReference type="InterPro" id="IPR000073">
    <property type="entry name" value="AB_hydrolase_1"/>
</dbReference>
<evidence type="ECO:0000259" key="2">
    <source>
        <dbReference type="Pfam" id="PF00561"/>
    </source>
</evidence>
<keyword evidence="1" id="KW-0732">Signal</keyword>
<feature type="signal peptide" evidence="1">
    <location>
        <begin position="1"/>
        <end position="21"/>
    </location>
</feature>
<dbReference type="GO" id="GO:0016787">
    <property type="term" value="F:hydrolase activity"/>
    <property type="evidence" value="ECO:0007669"/>
    <property type="project" value="UniProtKB-KW"/>
</dbReference>
<keyword evidence="4" id="KW-1185">Reference proteome</keyword>
<evidence type="ECO:0000313" key="4">
    <source>
        <dbReference type="Proteomes" id="UP001230035"/>
    </source>
</evidence>
<feature type="chain" id="PRO_5045683338" evidence="1">
    <location>
        <begin position="22"/>
        <end position="288"/>
    </location>
</feature>
<dbReference type="SUPFAM" id="SSF53474">
    <property type="entry name" value="alpha/beta-Hydrolases"/>
    <property type="match status" value="1"/>
</dbReference>
<dbReference type="Proteomes" id="UP001230035">
    <property type="component" value="Unassembled WGS sequence"/>
</dbReference>
<dbReference type="PANTHER" id="PTHR43433:SF5">
    <property type="entry name" value="AB HYDROLASE-1 DOMAIN-CONTAINING PROTEIN"/>
    <property type="match status" value="1"/>
</dbReference>
<accession>A0ABT6XSS7</accession>
<organism evidence="3 4">
    <name type="scientific">Flavobacterium sedimenticola</name>
    <dbReference type="NCBI Taxonomy" id="3043286"/>
    <lineage>
        <taxon>Bacteria</taxon>
        <taxon>Pseudomonadati</taxon>
        <taxon>Bacteroidota</taxon>
        <taxon>Flavobacteriia</taxon>
        <taxon>Flavobacteriales</taxon>
        <taxon>Flavobacteriaceae</taxon>
        <taxon>Flavobacterium</taxon>
    </lineage>
</organism>
<keyword evidence="3" id="KW-0378">Hydrolase</keyword>
<name>A0ABT6XSS7_9FLAO</name>
<feature type="domain" description="AB hydrolase-1" evidence="2">
    <location>
        <begin position="58"/>
        <end position="190"/>
    </location>
</feature>
<evidence type="ECO:0000313" key="3">
    <source>
        <dbReference type="EMBL" id="MDI9258161.1"/>
    </source>
</evidence>
<gene>
    <name evidence="3" type="ORF">QHT84_12120</name>
</gene>
<dbReference type="Pfam" id="PF00561">
    <property type="entry name" value="Abhydrolase_1"/>
    <property type="match status" value="1"/>
</dbReference>
<reference evidence="3 4" key="1">
    <citation type="submission" date="2023-05" db="EMBL/GenBank/DDBJ databases">
        <title>Flavobacterium sedimenti sp. nov., isolated from the sediment.</title>
        <authorList>
            <person name="Wu N."/>
        </authorList>
    </citation>
    <scope>NUCLEOTIDE SEQUENCE [LARGE SCALE GENOMIC DNA]</scope>
    <source>
        <strain evidence="3 4">YZ-48</strain>
    </source>
</reference>
<sequence length="288" mass="31691">MKKTIVAVGQRLLWGVLLLGAAACHNEDENTVPVQEEWVTVQDYELYTRTIGTATPQVVLITGIGGSTDDFKSIEQRLGRFCTVINYDREGLGRSAWQNKPKDSETIARELNALLVQKHITAPFILVAHSIGGLHARTFLALYPEKVSGLVLIDPTPEDLTDTLIGQLPPEYQQPARDAMQQEFNQLLASLPEGGVKEEYKAIEECYTQARALTNSTAVPVQIISSMKVTDGASEASIATAKQLRDALLNELCTGAQKHTLTYNSGHFIQKEAPQLVVDAIHWVLNNQ</sequence>
<dbReference type="Gene3D" id="3.40.50.1820">
    <property type="entry name" value="alpha/beta hydrolase"/>
    <property type="match status" value="1"/>
</dbReference>
<evidence type="ECO:0000256" key="1">
    <source>
        <dbReference type="SAM" id="SignalP"/>
    </source>
</evidence>